<dbReference type="OrthoDB" id="413361at2759"/>
<name>A0A9D4AIZ9_9ROSI</name>
<accession>A0A9D4AIZ9</accession>
<sequence length="122" mass="13819">MAIEDVPVVDTPYHSSSIGEVVRSQDNGGTALQTLEVCDQLWHPNLGVNNHITLDMANLTNALPYTGHFARDHGFYFEFHPFHYFVNDIQTGKTLLVGHMHDGLYRFDNSRATSSHLLMFED</sequence>
<protein>
    <submittedName>
        <fullName evidence="1">Uncharacterized protein</fullName>
    </submittedName>
</protein>
<dbReference type="AlphaFoldDB" id="A0A9D4AIZ9"/>
<proteinExistence type="predicted"/>
<organism evidence="1 2">
    <name type="scientific">Gossypium stocksii</name>
    <dbReference type="NCBI Taxonomy" id="47602"/>
    <lineage>
        <taxon>Eukaryota</taxon>
        <taxon>Viridiplantae</taxon>
        <taxon>Streptophyta</taxon>
        <taxon>Embryophyta</taxon>
        <taxon>Tracheophyta</taxon>
        <taxon>Spermatophyta</taxon>
        <taxon>Magnoliopsida</taxon>
        <taxon>eudicotyledons</taxon>
        <taxon>Gunneridae</taxon>
        <taxon>Pentapetalae</taxon>
        <taxon>rosids</taxon>
        <taxon>malvids</taxon>
        <taxon>Malvales</taxon>
        <taxon>Malvaceae</taxon>
        <taxon>Malvoideae</taxon>
        <taxon>Gossypium</taxon>
    </lineage>
</organism>
<dbReference type="Proteomes" id="UP000828251">
    <property type="component" value="Unassembled WGS sequence"/>
</dbReference>
<evidence type="ECO:0000313" key="1">
    <source>
        <dbReference type="EMBL" id="KAH1121985.1"/>
    </source>
</evidence>
<comment type="caution">
    <text evidence="1">The sequence shown here is derived from an EMBL/GenBank/DDBJ whole genome shotgun (WGS) entry which is preliminary data.</text>
</comment>
<gene>
    <name evidence="1" type="ORF">J1N35_005145</name>
</gene>
<evidence type="ECO:0000313" key="2">
    <source>
        <dbReference type="Proteomes" id="UP000828251"/>
    </source>
</evidence>
<reference evidence="1 2" key="1">
    <citation type="journal article" date="2021" name="Plant Biotechnol. J.">
        <title>Multi-omics assisted identification of the key and species-specific regulatory components of drought-tolerant mechanisms in Gossypium stocksii.</title>
        <authorList>
            <person name="Yu D."/>
            <person name="Ke L."/>
            <person name="Zhang D."/>
            <person name="Wu Y."/>
            <person name="Sun Y."/>
            <person name="Mei J."/>
            <person name="Sun J."/>
            <person name="Sun Y."/>
        </authorList>
    </citation>
    <scope>NUCLEOTIDE SEQUENCE [LARGE SCALE GENOMIC DNA]</scope>
    <source>
        <strain evidence="2">cv. E1</strain>
        <tissue evidence="1">Leaf</tissue>
    </source>
</reference>
<dbReference type="EMBL" id="JAIQCV010000002">
    <property type="protein sequence ID" value="KAH1121985.1"/>
    <property type="molecule type" value="Genomic_DNA"/>
</dbReference>
<keyword evidence="2" id="KW-1185">Reference proteome</keyword>